<reference evidence="1 2" key="1">
    <citation type="submission" date="2016-08" db="EMBL/GenBank/DDBJ databases">
        <title>Genomes of anaerobic fungi encode conserved fungal cellulosomes for biomass hydrolysis.</title>
        <authorList>
            <consortium name="DOE Joint Genome Institute"/>
            <person name="Haitjema C.H."/>
            <person name="Gilmore S.P."/>
            <person name="Henske J.K."/>
            <person name="Solomon K.V."/>
            <person name="De Groot R."/>
            <person name="Kuo A."/>
            <person name="Mondo S.J."/>
            <person name="Salamov A.A."/>
            <person name="Labutti K."/>
            <person name="Zhao Z."/>
            <person name="Chiniquy J."/>
            <person name="Barry K."/>
            <person name="Brewer H.M."/>
            <person name="Purvine S.O."/>
            <person name="Wright A.T."/>
            <person name="Boxma B."/>
            <person name="Van Alen T."/>
            <person name="Hackstein J.H."/>
            <person name="Baker S.E."/>
            <person name="Grigoriev I.V."/>
            <person name="O'Malley M.A."/>
        </authorList>
    </citation>
    <scope>NUCLEOTIDE SEQUENCE [LARGE SCALE GENOMIC DNA]</scope>
    <source>
        <strain evidence="2">finn</strain>
    </source>
</reference>
<gene>
    <name evidence="1" type="ORF">BCR36DRAFT_415125</name>
</gene>
<name>A0A1Y1V019_9FUNG</name>
<keyword evidence="2" id="KW-1185">Reference proteome</keyword>
<proteinExistence type="predicted"/>
<organism evidence="1 2">
    <name type="scientific">Piromyces finnis</name>
    <dbReference type="NCBI Taxonomy" id="1754191"/>
    <lineage>
        <taxon>Eukaryota</taxon>
        <taxon>Fungi</taxon>
        <taxon>Fungi incertae sedis</taxon>
        <taxon>Chytridiomycota</taxon>
        <taxon>Chytridiomycota incertae sedis</taxon>
        <taxon>Neocallimastigomycetes</taxon>
        <taxon>Neocallimastigales</taxon>
        <taxon>Neocallimastigaceae</taxon>
        <taxon>Piromyces</taxon>
    </lineage>
</organism>
<dbReference type="Proteomes" id="UP000193719">
    <property type="component" value="Unassembled WGS sequence"/>
</dbReference>
<evidence type="ECO:0000313" key="1">
    <source>
        <dbReference type="EMBL" id="ORX44365.1"/>
    </source>
</evidence>
<dbReference type="AlphaFoldDB" id="A0A1Y1V019"/>
<reference evidence="1 2" key="2">
    <citation type="submission" date="2016-08" db="EMBL/GenBank/DDBJ databases">
        <title>Pervasive Adenine N6-methylation of Active Genes in Fungi.</title>
        <authorList>
            <consortium name="DOE Joint Genome Institute"/>
            <person name="Mondo S.J."/>
            <person name="Dannebaum R.O."/>
            <person name="Kuo R.C."/>
            <person name="Labutti K."/>
            <person name="Haridas S."/>
            <person name="Kuo A."/>
            <person name="Salamov A."/>
            <person name="Ahrendt S.R."/>
            <person name="Lipzen A."/>
            <person name="Sullivan W."/>
            <person name="Andreopoulos W.B."/>
            <person name="Clum A."/>
            <person name="Lindquist E."/>
            <person name="Daum C."/>
            <person name="Ramamoorthy G.K."/>
            <person name="Gryganskyi A."/>
            <person name="Culley D."/>
            <person name="Magnuson J.K."/>
            <person name="James T.Y."/>
            <person name="O'Malley M.A."/>
            <person name="Stajich J.E."/>
            <person name="Spatafora J.W."/>
            <person name="Visel A."/>
            <person name="Grigoriev I.V."/>
        </authorList>
    </citation>
    <scope>NUCLEOTIDE SEQUENCE [LARGE SCALE GENOMIC DNA]</scope>
    <source>
        <strain evidence="2">finn</strain>
    </source>
</reference>
<comment type="caution">
    <text evidence="1">The sequence shown here is derived from an EMBL/GenBank/DDBJ whole genome shotgun (WGS) entry which is preliminary data.</text>
</comment>
<accession>A0A1Y1V019</accession>
<protein>
    <submittedName>
        <fullName evidence="1">Uncharacterized protein</fullName>
    </submittedName>
</protein>
<sequence>MKLLSTDDIEEKNEGLVNIEINFSNKYENIPESIMNNILDYKIFDDRIGYRSFPRNGVAFYKGKFYQNVYEKLYNENMNILIDKKGNEIITNNNCNCKLLLSVIELPKFKIKNKNNNDDND</sequence>
<evidence type="ECO:0000313" key="2">
    <source>
        <dbReference type="Proteomes" id="UP000193719"/>
    </source>
</evidence>
<dbReference type="EMBL" id="MCFH01000046">
    <property type="protein sequence ID" value="ORX44365.1"/>
    <property type="molecule type" value="Genomic_DNA"/>
</dbReference>